<protein>
    <submittedName>
        <fullName evidence="1">Uncharacterized protein</fullName>
    </submittedName>
</protein>
<accession>A0A1F4UHN5</accession>
<evidence type="ECO:0000313" key="1">
    <source>
        <dbReference type="EMBL" id="OGC44454.1"/>
    </source>
</evidence>
<reference evidence="1 2" key="1">
    <citation type="journal article" date="2016" name="Nat. Commun.">
        <title>Thousands of microbial genomes shed light on interconnected biogeochemical processes in an aquifer system.</title>
        <authorList>
            <person name="Anantharaman K."/>
            <person name="Brown C.T."/>
            <person name="Hug L.A."/>
            <person name="Sharon I."/>
            <person name="Castelle C.J."/>
            <person name="Probst A.J."/>
            <person name="Thomas B.C."/>
            <person name="Singh A."/>
            <person name="Wilkins M.J."/>
            <person name="Karaoz U."/>
            <person name="Brodie E.L."/>
            <person name="Williams K.H."/>
            <person name="Hubbard S.S."/>
            <person name="Banfield J.F."/>
        </authorList>
    </citation>
    <scope>NUCLEOTIDE SEQUENCE [LARGE SCALE GENOMIC DNA]</scope>
</reference>
<dbReference type="STRING" id="1802613.A2V54_00335"/>
<gene>
    <name evidence="1" type="ORF">A2V54_00335</name>
</gene>
<dbReference type="EMBL" id="MEUW01000020">
    <property type="protein sequence ID" value="OGC44454.1"/>
    <property type="molecule type" value="Genomic_DNA"/>
</dbReference>
<evidence type="ECO:0000313" key="2">
    <source>
        <dbReference type="Proteomes" id="UP000176583"/>
    </source>
</evidence>
<organism evidence="1 2">
    <name type="scientific">candidate division WWE3 bacterium RBG_19FT_COMBO_53_11</name>
    <dbReference type="NCBI Taxonomy" id="1802613"/>
    <lineage>
        <taxon>Bacteria</taxon>
        <taxon>Katanobacteria</taxon>
    </lineage>
</organism>
<sequence length="82" mass="9233">MSNVDIPQEEIEKADEEKLHKLIAREIRAIATGNTRYLAARARNLVALMAEADLRRRNDRWLKRGLEQAEGDSEAGSSGPYP</sequence>
<proteinExistence type="predicted"/>
<dbReference type="AlphaFoldDB" id="A0A1F4UHN5"/>
<dbReference type="Proteomes" id="UP000176583">
    <property type="component" value="Unassembled WGS sequence"/>
</dbReference>
<comment type="caution">
    <text evidence="1">The sequence shown here is derived from an EMBL/GenBank/DDBJ whole genome shotgun (WGS) entry which is preliminary data.</text>
</comment>
<name>A0A1F4UHN5_UNCKA</name>